<keyword evidence="2" id="KW-1185">Reference proteome</keyword>
<sequence>MYRIFGWLTEVSAHRTHWIFPVCGIGILIFCKYVIQ</sequence>
<evidence type="ECO:0000313" key="2">
    <source>
        <dbReference type="Proteomes" id="UP000325690"/>
    </source>
</evidence>
<accession>A0A5N5V3I1</accession>
<dbReference type="EMBL" id="ANBP01000013">
    <property type="protein sequence ID" value="KAB7756258.1"/>
    <property type="molecule type" value="Genomic_DNA"/>
</dbReference>
<proteinExistence type="predicted"/>
<dbReference type="AlphaFoldDB" id="A0A5N5V3I1"/>
<dbReference type="Proteomes" id="UP000325690">
    <property type="component" value="Unassembled WGS sequence"/>
</dbReference>
<comment type="caution">
    <text evidence="1">The sequence shown here is derived from an EMBL/GenBank/DDBJ whole genome shotgun (WGS) entry which is preliminary data.</text>
</comment>
<evidence type="ECO:0000313" key="1">
    <source>
        <dbReference type="EMBL" id="KAB7756258.1"/>
    </source>
</evidence>
<reference evidence="1 2" key="1">
    <citation type="submission" date="2012-10" db="EMBL/GenBank/DDBJ databases">
        <title>The draft sequence of the Mycobacterium pheli genome.</title>
        <authorList>
            <person name="Pettersson B.M.F."/>
            <person name="Das S."/>
            <person name="Dasgupta S."/>
            <person name="Bhattacharya A."/>
            <person name="Kirsebom L.A."/>
        </authorList>
    </citation>
    <scope>NUCLEOTIDE SEQUENCE [LARGE SCALE GENOMIC DNA]</scope>
    <source>
        <strain evidence="1 2">CCUG 21000</strain>
    </source>
</reference>
<gene>
    <name evidence="1" type="ORF">MPHL21000_11945</name>
</gene>
<name>A0A5N5V3I1_MYCPH</name>
<organism evidence="1 2">
    <name type="scientific">Mycolicibacterium phlei DSM 43239 = CCUG 21000</name>
    <dbReference type="NCBI Taxonomy" id="1226750"/>
    <lineage>
        <taxon>Bacteria</taxon>
        <taxon>Bacillati</taxon>
        <taxon>Actinomycetota</taxon>
        <taxon>Actinomycetes</taxon>
        <taxon>Mycobacteriales</taxon>
        <taxon>Mycobacteriaceae</taxon>
        <taxon>Mycolicibacterium</taxon>
    </lineage>
</organism>
<protein>
    <submittedName>
        <fullName evidence="1">Uncharacterized protein</fullName>
    </submittedName>
</protein>